<dbReference type="Proteomes" id="UP000265703">
    <property type="component" value="Unassembled WGS sequence"/>
</dbReference>
<dbReference type="EMBL" id="QKYT01000468">
    <property type="protein sequence ID" value="RIA84792.1"/>
    <property type="molecule type" value="Genomic_DNA"/>
</dbReference>
<evidence type="ECO:0000313" key="3">
    <source>
        <dbReference type="Proteomes" id="UP000265703"/>
    </source>
</evidence>
<proteinExistence type="predicted"/>
<organism evidence="2 3">
    <name type="scientific">Glomus cerebriforme</name>
    <dbReference type="NCBI Taxonomy" id="658196"/>
    <lineage>
        <taxon>Eukaryota</taxon>
        <taxon>Fungi</taxon>
        <taxon>Fungi incertae sedis</taxon>
        <taxon>Mucoromycota</taxon>
        <taxon>Glomeromycotina</taxon>
        <taxon>Glomeromycetes</taxon>
        <taxon>Glomerales</taxon>
        <taxon>Glomeraceae</taxon>
        <taxon>Glomus</taxon>
    </lineage>
</organism>
<name>A0A397SGW7_9GLOM</name>
<dbReference type="AlphaFoldDB" id="A0A397SGW7"/>
<gene>
    <name evidence="2" type="ORF">C1645_831740</name>
</gene>
<keyword evidence="3" id="KW-1185">Reference proteome</keyword>
<comment type="caution">
    <text evidence="2">The sequence shown here is derived from an EMBL/GenBank/DDBJ whole genome shotgun (WGS) entry which is preliminary data.</text>
</comment>
<protein>
    <submittedName>
        <fullName evidence="2">Uncharacterized protein</fullName>
    </submittedName>
</protein>
<feature type="region of interest" description="Disordered" evidence="1">
    <location>
        <begin position="261"/>
        <end position="317"/>
    </location>
</feature>
<sequence>MSLNQKSIVSTSAEYELIVIEDNDIFISSTCKGSTSTIETNDTVERIAITNVKSSYVMQNNDQQPNQKVKHKKKEFMPYIIMGHTVLPKLKDNIRDIMLYDVPGSWNAEMITEAINKSLGSLIKATLRKQGKYYSVRALVMLRMKKIEDLEVYQTWQIMLGDTPVRWFLGKWTLEMRKERLHHQAIIKNLADDLTEVKVYMGVDSSIYYHFKSLKIVKDNKGKRKLIGFFEKQADMITACQHPIMINNIEYKWTCDNYKQRKENKSNSGGKNNRRSDSDKKGLNKKKLKDTLSSKKTSNKKQEGSKQDSIADILQKL</sequence>
<dbReference type="OrthoDB" id="2475735at2759"/>
<evidence type="ECO:0000313" key="2">
    <source>
        <dbReference type="EMBL" id="RIA84792.1"/>
    </source>
</evidence>
<reference evidence="2 3" key="1">
    <citation type="submission" date="2018-06" db="EMBL/GenBank/DDBJ databases">
        <title>Comparative genomics reveals the genomic features of Rhizophagus irregularis, R. cerebriforme, R. diaphanum and Gigaspora rosea, and their symbiotic lifestyle signature.</title>
        <authorList>
            <person name="Morin E."/>
            <person name="San Clemente H."/>
            <person name="Chen E.C.H."/>
            <person name="De La Providencia I."/>
            <person name="Hainaut M."/>
            <person name="Kuo A."/>
            <person name="Kohler A."/>
            <person name="Murat C."/>
            <person name="Tang N."/>
            <person name="Roy S."/>
            <person name="Loubradou J."/>
            <person name="Henrissat B."/>
            <person name="Grigoriev I.V."/>
            <person name="Corradi N."/>
            <person name="Roux C."/>
            <person name="Martin F.M."/>
        </authorList>
    </citation>
    <scope>NUCLEOTIDE SEQUENCE [LARGE SCALE GENOMIC DNA]</scope>
    <source>
        <strain evidence="2 3">DAOM 227022</strain>
    </source>
</reference>
<accession>A0A397SGW7</accession>
<evidence type="ECO:0000256" key="1">
    <source>
        <dbReference type="SAM" id="MobiDB-lite"/>
    </source>
</evidence>